<organism evidence="2 3">
    <name type="scientific">Colocasia esculenta</name>
    <name type="common">Wild taro</name>
    <name type="synonym">Arum esculentum</name>
    <dbReference type="NCBI Taxonomy" id="4460"/>
    <lineage>
        <taxon>Eukaryota</taxon>
        <taxon>Viridiplantae</taxon>
        <taxon>Streptophyta</taxon>
        <taxon>Embryophyta</taxon>
        <taxon>Tracheophyta</taxon>
        <taxon>Spermatophyta</taxon>
        <taxon>Magnoliopsida</taxon>
        <taxon>Liliopsida</taxon>
        <taxon>Araceae</taxon>
        <taxon>Aroideae</taxon>
        <taxon>Colocasieae</taxon>
        <taxon>Colocasia</taxon>
    </lineage>
</organism>
<feature type="compositionally biased region" description="Basic and acidic residues" evidence="1">
    <location>
        <begin position="70"/>
        <end position="79"/>
    </location>
</feature>
<gene>
    <name evidence="2" type="ORF">Taro_028643</name>
</gene>
<feature type="region of interest" description="Disordered" evidence="1">
    <location>
        <begin position="1"/>
        <end position="43"/>
    </location>
</feature>
<name>A0A843VSH9_COLES</name>
<keyword evidence="3" id="KW-1185">Reference proteome</keyword>
<feature type="region of interest" description="Disordered" evidence="1">
    <location>
        <begin position="65"/>
        <end position="103"/>
    </location>
</feature>
<feature type="compositionally biased region" description="Acidic residues" evidence="1">
    <location>
        <begin position="14"/>
        <end position="30"/>
    </location>
</feature>
<protein>
    <submittedName>
        <fullName evidence="2">Uncharacterized protein</fullName>
    </submittedName>
</protein>
<accession>A0A843VSH9</accession>
<evidence type="ECO:0000256" key="1">
    <source>
        <dbReference type="SAM" id="MobiDB-lite"/>
    </source>
</evidence>
<dbReference type="EMBL" id="NMUH01001861">
    <property type="protein sequence ID" value="MQL95974.1"/>
    <property type="molecule type" value="Genomic_DNA"/>
</dbReference>
<sequence length="164" mass="18333">MSSDDLHAQVLAAMEEDDFEPTEISTDDDGVSVVGSGPTPTQESVAPIRFRRLMTAREYVLALCGPPSSRPDDVERGDTVHVSADGTDGGDARGSATHVSEAHDPATHTTVRVLWHLGDVLEREWLSRRLVRRLETPRHLSRHSVCHRMHTVALFRHRHHLLLR</sequence>
<evidence type="ECO:0000313" key="2">
    <source>
        <dbReference type="EMBL" id="MQL95974.1"/>
    </source>
</evidence>
<evidence type="ECO:0000313" key="3">
    <source>
        <dbReference type="Proteomes" id="UP000652761"/>
    </source>
</evidence>
<dbReference type="AlphaFoldDB" id="A0A843VSH9"/>
<proteinExistence type="predicted"/>
<dbReference type="Proteomes" id="UP000652761">
    <property type="component" value="Unassembled WGS sequence"/>
</dbReference>
<comment type="caution">
    <text evidence="2">The sequence shown here is derived from an EMBL/GenBank/DDBJ whole genome shotgun (WGS) entry which is preliminary data.</text>
</comment>
<reference evidence="2" key="1">
    <citation type="submission" date="2017-07" db="EMBL/GenBank/DDBJ databases">
        <title>Taro Niue Genome Assembly and Annotation.</title>
        <authorList>
            <person name="Atibalentja N."/>
            <person name="Keating K."/>
            <person name="Fields C.J."/>
        </authorList>
    </citation>
    <scope>NUCLEOTIDE SEQUENCE</scope>
    <source>
        <strain evidence="2">Niue_2</strain>
        <tissue evidence="2">Leaf</tissue>
    </source>
</reference>